<gene>
    <name evidence="2" type="ORF">SAMN02746065_103197</name>
</gene>
<dbReference type="InterPro" id="IPR005883">
    <property type="entry name" value="PilM"/>
</dbReference>
<dbReference type="GO" id="GO:0051301">
    <property type="term" value="P:cell division"/>
    <property type="evidence" value="ECO:0007669"/>
    <property type="project" value="InterPro"/>
</dbReference>
<reference evidence="2 3" key="1">
    <citation type="submission" date="2017-04" db="EMBL/GenBank/DDBJ databases">
        <authorList>
            <person name="Afonso C.L."/>
            <person name="Miller P.J."/>
            <person name="Scott M.A."/>
            <person name="Spackman E."/>
            <person name="Goraichik I."/>
            <person name="Dimitrov K.M."/>
            <person name="Suarez D.L."/>
            <person name="Swayne D.E."/>
        </authorList>
    </citation>
    <scope>NUCLEOTIDE SEQUENCE [LARGE SCALE GENOMIC DNA]</scope>
    <source>
        <strain evidence="2 3">DSM 3385</strain>
    </source>
</reference>
<protein>
    <submittedName>
        <fullName evidence="2">Type IV pilus assembly protein PilM</fullName>
    </submittedName>
</protein>
<dbReference type="SMART" id="SM00842">
    <property type="entry name" value="FtsA"/>
    <property type="match status" value="1"/>
</dbReference>
<dbReference type="NCBIfam" id="TIGR01175">
    <property type="entry name" value="pilM"/>
    <property type="match status" value="1"/>
</dbReference>
<dbReference type="SUPFAM" id="SSF53067">
    <property type="entry name" value="Actin-like ATPase domain"/>
    <property type="match status" value="2"/>
</dbReference>
<name>A0A1W1ZVD7_9BACT</name>
<accession>A0A1W1ZVD7</accession>
<dbReference type="CDD" id="cd24049">
    <property type="entry name" value="ASKHA_NBD_PilM"/>
    <property type="match status" value="1"/>
</dbReference>
<dbReference type="PANTHER" id="PTHR32432:SF3">
    <property type="entry name" value="ETHANOLAMINE UTILIZATION PROTEIN EUTJ"/>
    <property type="match status" value="1"/>
</dbReference>
<dbReference type="Gene3D" id="3.30.420.40">
    <property type="match status" value="2"/>
</dbReference>
<dbReference type="Proteomes" id="UP000192418">
    <property type="component" value="Unassembled WGS sequence"/>
</dbReference>
<dbReference type="InterPro" id="IPR003494">
    <property type="entry name" value="SHS2_FtsA"/>
</dbReference>
<evidence type="ECO:0000313" key="2">
    <source>
        <dbReference type="EMBL" id="SMC52018.1"/>
    </source>
</evidence>
<dbReference type="EMBL" id="FWXY01000003">
    <property type="protein sequence ID" value="SMC52018.1"/>
    <property type="molecule type" value="Genomic_DNA"/>
</dbReference>
<dbReference type="OrthoDB" id="9773403at2"/>
<evidence type="ECO:0000259" key="1">
    <source>
        <dbReference type="SMART" id="SM00842"/>
    </source>
</evidence>
<feature type="domain" description="SHS2" evidence="1">
    <location>
        <begin position="9"/>
        <end position="175"/>
    </location>
</feature>
<dbReference type="Gene3D" id="3.30.1490.300">
    <property type="match status" value="1"/>
</dbReference>
<dbReference type="AlphaFoldDB" id="A0A1W1ZVD7"/>
<proteinExistence type="predicted"/>
<dbReference type="PANTHER" id="PTHR32432">
    <property type="entry name" value="CELL DIVISION PROTEIN FTSA-RELATED"/>
    <property type="match status" value="1"/>
</dbReference>
<dbReference type="Pfam" id="PF11104">
    <property type="entry name" value="PilM_2"/>
    <property type="match status" value="1"/>
</dbReference>
<evidence type="ECO:0000313" key="3">
    <source>
        <dbReference type="Proteomes" id="UP000192418"/>
    </source>
</evidence>
<dbReference type="RefSeq" id="WP_084067164.1">
    <property type="nucleotide sequence ID" value="NZ_FWXY01000003.1"/>
</dbReference>
<organism evidence="2 3">
    <name type="scientific">Desulfocicer vacuolatum DSM 3385</name>
    <dbReference type="NCBI Taxonomy" id="1121400"/>
    <lineage>
        <taxon>Bacteria</taxon>
        <taxon>Pseudomonadati</taxon>
        <taxon>Thermodesulfobacteriota</taxon>
        <taxon>Desulfobacteria</taxon>
        <taxon>Desulfobacterales</taxon>
        <taxon>Desulfobacteraceae</taxon>
        <taxon>Desulfocicer</taxon>
    </lineage>
</organism>
<dbReference type="InterPro" id="IPR043129">
    <property type="entry name" value="ATPase_NBD"/>
</dbReference>
<dbReference type="InterPro" id="IPR050696">
    <property type="entry name" value="FtsA/MreB"/>
</dbReference>
<sequence length="352" mass="38242">MFLGKKDQLVGLDIGSSQIKVAVLKSTSKGLVLQKLGMTSVPPGLIDEGRIMDADAVADIIRTLFKTHGIKQKNVAISTGGYSVVIKTIVLPTVSEKELVKSIRTEAEQYIPYDIDDVNLDFQILGPSEFSDDQMNVLLVAVKKDLVAEYIDLINQAGLNPCIIDVDSFALQNIYEAIYKPAEDKMSLLVDVGCSKTSLNILSGTNSLMMRDSASGTAQIRESIMAEIDCSPDRADDILVGTSESEIPRARLEEICFDFIQTWCSDIEAVVKGHLNKTNDTSLDKVIISGGGVLMDGFADLLAVELSTEVSIIDPFQGILVDPKKFPPSFLHGVRAQAPIAMGLSLRKMDDK</sequence>
<dbReference type="PIRSF" id="PIRSF019169">
    <property type="entry name" value="PilM"/>
    <property type="match status" value="1"/>
</dbReference>
<keyword evidence="3" id="KW-1185">Reference proteome</keyword>
<dbReference type="STRING" id="1121400.SAMN02746065_103197"/>